<evidence type="ECO:0000256" key="3">
    <source>
        <dbReference type="ARBA" id="ARBA00022960"/>
    </source>
</evidence>
<dbReference type="PROSITE" id="PS00924">
    <property type="entry name" value="ASP_GLU_RACEMASE_2"/>
    <property type="match status" value="1"/>
</dbReference>
<comment type="similarity">
    <text evidence="7">Belongs to the aspartate/glutamate racemases family.</text>
</comment>
<dbReference type="Pfam" id="PF01177">
    <property type="entry name" value="Asp_Glu_race"/>
    <property type="match status" value="1"/>
</dbReference>
<evidence type="ECO:0000256" key="2">
    <source>
        <dbReference type="ARBA" id="ARBA00013090"/>
    </source>
</evidence>
<dbReference type="Proteomes" id="UP000078090">
    <property type="component" value="Unassembled WGS sequence"/>
</dbReference>
<dbReference type="AlphaFoldDB" id="A0A177MKI8"/>
<dbReference type="GO" id="GO:0008881">
    <property type="term" value="F:glutamate racemase activity"/>
    <property type="evidence" value="ECO:0007669"/>
    <property type="project" value="UniProtKB-UniRule"/>
</dbReference>
<feature type="binding site" evidence="7">
    <location>
        <begin position="14"/>
        <end position="15"/>
    </location>
    <ligand>
        <name>substrate</name>
    </ligand>
</feature>
<dbReference type="InterPro" id="IPR015942">
    <property type="entry name" value="Asp/Glu/hydantoin_racemase"/>
</dbReference>
<dbReference type="NCBIfam" id="TIGR00067">
    <property type="entry name" value="glut_race"/>
    <property type="match status" value="1"/>
</dbReference>
<dbReference type="InterPro" id="IPR018187">
    <property type="entry name" value="Asp/Glu_racemase_AS_1"/>
</dbReference>
<evidence type="ECO:0000256" key="7">
    <source>
        <dbReference type="HAMAP-Rule" id="MF_00258"/>
    </source>
</evidence>
<dbReference type="Gene3D" id="3.40.50.1860">
    <property type="match status" value="2"/>
</dbReference>
<feature type="binding site" evidence="7">
    <location>
        <begin position="46"/>
        <end position="47"/>
    </location>
    <ligand>
        <name>substrate</name>
    </ligand>
</feature>
<evidence type="ECO:0000313" key="8">
    <source>
        <dbReference type="EMBL" id="OAI06141.1"/>
    </source>
</evidence>
<comment type="function">
    <text evidence="7">Provides the (R)-glutamate required for cell wall biosynthesis.</text>
</comment>
<dbReference type="RefSeq" id="WP_064008102.1">
    <property type="nucleotide sequence ID" value="NZ_LUUG01000060.1"/>
</dbReference>
<comment type="catalytic activity">
    <reaction evidence="1 7">
        <text>L-glutamate = D-glutamate</text>
        <dbReference type="Rhea" id="RHEA:12813"/>
        <dbReference type="ChEBI" id="CHEBI:29985"/>
        <dbReference type="ChEBI" id="CHEBI:29986"/>
        <dbReference type="EC" id="5.1.1.3"/>
    </reaction>
</comment>
<dbReference type="InterPro" id="IPR001920">
    <property type="entry name" value="Asp/Glu_race"/>
</dbReference>
<dbReference type="HAMAP" id="MF_00258">
    <property type="entry name" value="Glu_racemase"/>
    <property type="match status" value="1"/>
</dbReference>
<dbReference type="SUPFAM" id="SSF53681">
    <property type="entry name" value="Aspartate/glutamate racemase"/>
    <property type="match status" value="2"/>
</dbReference>
<keyword evidence="6 7" id="KW-0961">Cell wall biogenesis/degradation</keyword>
<dbReference type="InterPro" id="IPR033134">
    <property type="entry name" value="Asp/Glu_racemase_AS_2"/>
</dbReference>
<reference evidence="8 9" key="1">
    <citation type="submission" date="2016-03" db="EMBL/GenBank/DDBJ databases">
        <authorList>
            <person name="Ploux O."/>
        </authorList>
    </citation>
    <scope>NUCLEOTIDE SEQUENCE [LARGE SCALE GENOMIC DNA]</scope>
    <source>
        <strain evidence="8 9">R-45363</strain>
    </source>
</reference>
<dbReference type="InterPro" id="IPR004391">
    <property type="entry name" value="Glu_race"/>
</dbReference>
<gene>
    <name evidence="7" type="primary">murI</name>
    <name evidence="8" type="ORF">A1332_01130</name>
</gene>
<dbReference type="PROSITE" id="PS00923">
    <property type="entry name" value="ASP_GLU_RACEMASE_1"/>
    <property type="match status" value="1"/>
</dbReference>
<dbReference type="GO" id="GO:0071555">
    <property type="term" value="P:cell wall organization"/>
    <property type="evidence" value="ECO:0007669"/>
    <property type="project" value="UniProtKB-KW"/>
</dbReference>
<name>A0A177MKI8_METMH</name>
<dbReference type="FunFam" id="3.40.50.1860:FF:000001">
    <property type="entry name" value="Glutamate racemase"/>
    <property type="match status" value="1"/>
</dbReference>
<evidence type="ECO:0000256" key="5">
    <source>
        <dbReference type="ARBA" id="ARBA00023235"/>
    </source>
</evidence>
<proteinExistence type="inferred from homology"/>
<feature type="binding site" evidence="7">
    <location>
        <begin position="78"/>
        <end position="79"/>
    </location>
    <ligand>
        <name>substrate</name>
    </ligand>
</feature>
<accession>A0A177MKI8</accession>
<dbReference type="UniPathway" id="UPA00219"/>
<evidence type="ECO:0000256" key="4">
    <source>
        <dbReference type="ARBA" id="ARBA00022984"/>
    </source>
</evidence>
<dbReference type="EC" id="5.1.1.3" evidence="2 7"/>
<feature type="binding site" evidence="7">
    <location>
        <begin position="188"/>
        <end position="189"/>
    </location>
    <ligand>
        <name>substrate</name>
    </ligand>
</feature>
<protein>
    <recommendedName>
        <fullName evidence="2 7">Glutamate racemase</fullName>
        <ecNumber evidence="2 7">5.1.1.3</ecNumber>
    </recommendedName>
</protein>
<dbReference type="GO" id="GO:0009252">
    <property type="term" value="P:peptidoglycan biosynthetic process"/>
    <property type="evidence" value="ECO:0007669"/>
    <property type="project" value="UniProtKB-UniRule"/>
</dbReference>
<feature type="active site" description="Proton donor/acceptor" evidence="7">
    <location>
        <position position="187"/>
    </location>
</feature>
<organism evidence="8 9">
    <name type="scientific">Methylomonas methanica</name>
    <dbReference type="NCBI Taxonomy" id="421"/>
    <lineage>
        <taxon>Bacteria</taxon>
        <taxon>Pseudomonadati</taxon>
        <taxon>Pseudomonadota</taxon>
        <taxon>Gammaproteobacteria</taxon>
        <taxon>Methylococcales</taxon>
        <taxon>Methylococcaceae</taxon>
        <taxon>Methylomonas</taxon>
    </lineage>
</organism>
<keyword evidence="4 7" id="KW-0573">Peptidoglycan synthesis</keyword>
<dbReference type="PANTHER" id="PTHR21198">
    <property type="entry name" value="GLUTAMATE RACEMASE"/>
    <property type="match status" value="1"/>
</dbReference>
<dbReference type="OrthoDB" id="9801055at2"/>
<evidence type="ECO:0000256" key="1">
    <source>
        <dbReference type="ARBA" id="ARBA00001602"/>
    </source>
</evidence>
<feature type="active site" description="Proton donor/acceptor" evidence="7">
    <location>
        <position position="77"/>
    </location>
</feature>
<keyword evidence="3 7" id="KW-0133">Cell shape</keyword>
<comment type="pathway">
    <text evidence="7">Cell wall biogenesis; peptidoglycan biosynthesis.</text>
</comment>
<keyword evidence="5 7" id="KW-0413">Isomerase</keyword>
<dbReference type="PANTHER" id="PTHR21198:SF2">
    <property type="entry name" value="GLUTAMATE RACEMASE"/>
    <property type="match status" value="1"/>
</dbReference>
<evidence type="ECO:0000313" key="9">
    <source>
        <dbReference type="Proteomes" id="UP000078090"/>
    </source>
</evidence>
<sequence length="283" mass="29952">MTALRTDAPIGVFDSGVGGLSVLRAIRAELPLEDLLYVADSGYAPYGDRDADFIADRATTITELLLYAGVKAIVVACNTATVVAIEKLRAWCPVPVVAMEPAIKPAAQTTKSGVVGVLATSRTLASPSVARLCAAYGKDIEILLQPCPGLVEQVEKAQLHSEATRELLVRYLAPLLRAGADTIVLGCTHYPFLASLIREIVGPDLMIIDPATAVAKELARRLNGNLMSVSGERAAEVSFFSSTAIEEASLIISALWGCRVFVQGASQLGHRVQSPGLISTGFY</sequence>
<evidence type="ECO:0000256" key="6">
    <source>
        <dbReference type="ARBA" id="ARBA00023316"/>
    </source>
</evidence>
<comment type="caution">
    <text evidence="8">The sequence shown here is derived from an EMBL/GenBank/DDBJ whole genome shotgun (WGS) entry which is preliminary data.</text>
</comment>
<dbReference type="EMBL" id="LUUG01000060">
    <property type="protein sequence ID" value="OAI06141.1"/>
    <property type="molecule type" value="Genomic_DNA"/>
</dbReference>
<dbReference type="GO" id="GO:0008360">
    <property type="term" value="P:regulation of cell shape"/>
    <property type="evidence" value="ECO:0007669"/>
    <property type="project" value="UniProtKB-KW"/>
</dbReference>